<accession>A0A1N7J8U8</accession>
<dbReference type="OrthoDB" id="9789605at2"/>
<name>A0A1N7J8U8_9FLAO</name>
<keyword evidence="3" id="KW-1185">Reference proteome</keyword>
<keyword evidence="2" id="KW-0808">Transferase</keyword>
<dbReference type="GO" id="GO:0016747">
    <property type="term" value="F:acyltransferase activity, transferring groups other than amino-acyl groups"/>
    <property type="evidence" value="ECO:0007669"/>
    <property type="project" value="InterPro"/>
</dbReference>
<dbReference type="SUPFAM" id="SSF55729">
    <property type="entry name" value="Acyl-CoA N-acyltransferases (Nat)"/>
    <property type="match status" value="1"/>
</dbReference>
<evidence type="ECO:0000259" key="1">
    <source>
        <dbReference type="PROSITE" id="PS51186"/>
    </source>
</evidence>
<dbReference type="Proteomes" id="UP000185839">
    <property type="component" value="Unassembled WGS sequence"/>
</dbReference>
<dbReference type="Pfam" id="PF13673">
    <property type="entry name" value="Acetyltransf_10"/>
    <property type="match status" value="1"/>
</dbReference>
<dbReference type="STRING" id="713588.SAMN05421789_101253"/>
<dbReference type="RefSeq" id="WP_084566409.1">
    <property type="nucleotide sequence ID" value="NZ_FTOI01000001.1"/>
</dbReference>
<dbReference type="AlphaFoldDB" id="A0A1N7J8U8"/>
<evidence type="ECO:0000313" key="2">
    <source>
        <dbReference type="EMBL" id="SIS45691.1"/>
    </source>
</evidence>
<dbReference type="InterPro" id="IPR016181">
    <property type="entry name" value="Acyl_CoA_acyltransferase"/>
</dbReference>
<dbReference type="Gene3D" id="3.40.630.30">
    <property type="match status" value="1"/>
</dbReference>
<gene>
    <name evidence="2" type="ORF">SAMN05421789_101253</name>
</gene>
<dbReference type="EMBL" id="FTOI01000001">
    <property type="protein sequence ID" value="SIS45691.1"/>
    <property type="molecule type" value="Genomic_DNA"/>
</dbReference>
<organism evidence="2 3">
    <name type="scientific">Kaistella chaponensis</name>
    <dbReference type="NCBI Taxonomy" id="713588"/>
    <lineage>
        <taxon>Bacteria</taxon>
        <taxon>Pseudomonadati</taxon>
        <taxon>Bacteroidota</taxon>
        <taxon>Flavobacteriia</taxon>
        <taxon>Flavobacteriales</taxon>
        <taxon>Weeksellaceae</taxon>
        <taxon>Chryseobacterium group</taxon>
        <taxon>Kaistella</taxon>
    </lineage>
</organism>
<sequence length="152" mass="17943">MEIVKIVKATPDLHLILSEITFDGKAFWGFSEAILNIWREELTITEKYILENETYTLLINDQIVGYYSFLKLSETLWKLDNLFLFQKFIGKGYGKFLMEDFLKRSKISGIKSLILDAEPNAEKFYLKFGFKVYELKESKIIGRFLPKMRLDF</sequence>
<protein>
    <submittedName>
        <fullName evidence="2">Acetyltransferase (GNAT) domain-containing protein</fullName>
    </submittedName>
</protein>
<dbReference type="PROSITE" id="PS51186">
    <property type="entry name" value="GNAT"/>
    <property type="match status" value="1"/>
</dbReference>
<feature type="domain" description="N-acetyltransferase" evidence="1">
    <location>
        <begin position="4"/>
        <end position="151"/>
    </location>
</feature>
<evidence type="ECO:0000313" key="3">
    <source>
        <dbReference type="Proteomes" id="UP000185839"/>
    </source>
</evidence>
<dbReference type="CDD" id="cd04301">
    <property type="entry name" value="NAT_SF"/>
    <property type="match status" value="1"/>
</dbReference>
<dbReference type="InterPro" id="IPR000182">
    <property type="entry name" value="GNAT_dom"/>
</dbReference>
<proteinExistence type="predicted"/>
<reference evidence="3" key="1">
    <citation type="submission" date="2017-01" db="EMBL/GenBank/DDBJ databases">
        <authorList>
            <person name="Varghese N."/>
            <person name="Submissions S."/>
        </authorList>
    </citation>
    <scope>NUCLEOTIDE SEQUENCE [LARGE SCALE GENOMIC DNA]</scope>
    <source>
        <strain evidence="3">DSM 23145</strain>
    </source>
</reference>